<proteinExistence type="predicted"/>
<name>A0A5B7JWD7_PORTR</name>
<dbReference type="AlphaFoldDB" id="A0A5B7JWD7"/>
<reference evidence="1 2" key="1">
    <citation type="submission" date="2019-05" db="EMBL/GenBank/DDBJ databases">
        <title>Another draft genome of Portunus trituberculatus and its Hox gene families provides insights of decapod evolution.</title>
        <authorList>
            <person name="Jeong J.-H."/>
            <person name="Song I."/>
            <person name="Kim S."/>
            <person name="Choi T."/>
            <person name="Kim D."/>
            <person name="Ryu S."/>
            <person name="Kim W."/>
        </authorList>
    </citation>
    <scope>NUCLEOTIDE SEQUENCE [LARGE SCALE GENOMIC DNA]</scope>
    <source>
        <tissue evidence="1">Muscle</tissue>
    </source>
</reference>
<keyword evidence="2" id="KW-1185">Reference proteome</keyword>
<evidence type="ECO:0000313" key="2">
    <source>
        <dbReference type="Proteomes" id="UP000324222"/>
    </source>
</evidence>
<organism evidence="1 2">
    <name type="scientific">Portunus trituberculatus</name>
    <name type="common">Swimming crab</name>
    <name type="synonym">Neptunus trituberculatus</name>
    <dbReference type="NCBI Taxonomy" id="210409"/>
    <lineage>
        <taxon>Eukaryota</taxon>
        <taxon>Metazoa</taxon>
        <taxon>Ecdysozoa</taxon>
        <taxon>Arthropoda</taxon>
        <taxon>Crustacea</taxon>
        <taxon>Multicrustacea</taxon>
        <taxon>Malacostraca</taxon>
        <taxon>Eumalacostraca</taxon>
        <taxon>Eucarida</taxon>
        <taxon>Decapoda</taxon>
        <taxon>Pleocyemata</taxon>
        <taxon>Brachyura</taxon>
        <taxon>Eubrachyura</taxon>
        <taxon>Portunoidea</taxon>
        <taxon>Portunidae</taxon>
        <taxon>Portuninae</taxon>
        <taxon>Portunus</taxon>
    </lineage>
</organism>
<accession>A0A5B7JWD7</accession>
<dbReference type="EMBL" id="VSRR010106746">
    <property type="protein sequence ID" value="MPC96624.1"/>
    <property type="molecule type" value="Genomic_DNA"/>
</dbReference>
<comment type="caution">
    <text evidence="1">The sequence shown here is derived from an EMBL/GenBank/DDBJ whole genome shotgun (WGS) entry which is preliminary data.</text>
</comment>
<sequence>MLSGFCLAVSVRHTPTQKRPDHCLPLLTPLLLPCPCPPPAMPLLCPWPSQHVLCPVPRPRLLSTPLCPPPPPPVVLSRSFQSPTERGFLNISVITRHSSIPYAALCVRRKNNMVNSEF</sequence>
<gene>
    <name evidence="1" type="ORF">E2C01_091893</name>
</gene>
<protein>
    <submittedName>
        <fullName evidence="1">Uncharacterized protein</fullName>
    </submittedName>
</protein>
<dbReference type="Proteomes" id="UP000324222">
    <property type="component" value="Unassembled WGS sequence"/>
</dbReference>
<evidence type="ECO:0000313" key="1">
    <source>
        <dbReference type="EMBL" id="MPC96624.1"/>
    </source>
</evidence>